<comment type="caution">
    <text evidence="1">The sequence shown here is derived from an EMBL/GenBank/DDBJ whole genome shotgun (WGS) entry which is preliminary data.</text>
</comment>
<feature type="non-terminal residue" evidence="1">
    <location>
        <position position="1"/>
    </location>
</feature>
<organism evidence="1 2">
    <name type="scientific">Durusdinium trenchii</name>
    <dbReference type="NCBI Taxonomy" id="1381693"/>
    <lineage>
        <taxon>Eukaryota</taxon>
        <taxon>Sar</taxon>
        <taxon>Alveolata</taxon>
        <taxon>Dinophyceae</taxon>
        <taxon>Suessiales</taxon>
        <taxon>Symbiodiniaceae</taxon>
        <taxon>Durusdinium</taxon>
    </lineage>
</organism>
<feature type="non-terminal residue" evidence="1">
    <location>
        <position position="155"/>
    </location>
</feature>
<name>A0ABP0SMU1_9DINO</name>
<sequence>RRLGSSQPVVAVTNDRRLRRLCADSGCETPEVQWRRWSATRRRPALGFSGWVSTLKSGIFVEMLSSVPVGPLLPQLRSVHEEEMSARTTVGHSCFETREARRRAAQRLQETLQAINPDELAPVDGSLQAVLDEIRSELALREEKHPRRKERLSGL</sequence>
<evidence type="ECO:0000313" key="2">
    <source>
        <dbReference type="Proteomes" id="UP001642464"/>
    </source>
</evidence>
<accession>A0ABP0SMU1</accession>
<protein>
    <submittedName>
        <fullName evidence="1">Uncharacterized protein</fullName>
    </submittedName>
</protein>
<dbReference type="EMBL" id="CAXAMM010044211">
    <property type="protein sequence ID" value="CAK9113687.1"/>
    <property type="molecule type" value="Genomic_DNA"/>
</dbReference>
<dbReference type="Proteomes" id="UP001642464">
    <property type="component" value="Unassembled WGS sequence"/>
</dbReference>
<reference evidence="1 2" key="1">
    <citation type="submission" date="2024-02" db="EMBL/GenBank/DDBJ databases">
        <authorList>
            <person name="Chen Y."/>
            <person name="Shah S."/>
            <person name="Dougan E. K."/>
            <person name="Thang M."/>
            <person name="Chan C."/>
        </authorList>
    </citation>
    <scope>NUCLEOTIDE SEQUENCE [LARGE SCALE GENOMIC DNA]</scope>
</reference>
<keyword evidence="2" id="KW-1185">Reference proteome</keyword>
<gene>
    <name evidence="1" type="ORF">SCF082_LOCUS52689</name>
</gene>
<evidence type="ECO:0000313" key="1">
    <source>
        <dbReference type="EMBL" id="CAK9113687.1"/>
    </source>
</evidence>
<proteinExistence type="predicted"/>